<name>A0AAE3SG96_9BACT</name>
<dbReference type="Gene3D" id="2.40.100.20">
    <property type="match status" value="1"/>
</dbReference>
<comment type="caution">
    <text evidence="2">The sequence shown here is derived from an EMBL/GenBank/DDBJ whole genome shotgun (WGS) entry which is preliminary data.</text>
</comment>
<dbReference type="Pfam" id="PF18050">
    <property type="entry name" value="Cyclophil_like2"/>
    <property type="match status" value="1"/>
</dbReference>
<dbReference type="EMBL" id="JAPDPJ010000038">
    <property type="protein sequence ID" value="MCW3787877.1"/>
    <property type="molecule type" value="Genomic_DNA"/>
</dbReference>
<evidence type="ECO:0000259" key="1">
    <source>
        <dbReference type="Pfam" id="PF18050"/>
    </source>
</evidence>
<feature type="domain" description="Cyclophilin-like" evidence="1">
    <location>
        <begin position="7"/>
        <end position="116"/>
    </location>
</feature>
<evidence type="ECO:0000313" key="3">
    <source>
        <dbReference type="Proteomes" id="UP001209229"/>
    </source>
</evidence>
<accession>A0AAE3SG96</accession>
<dbReference type="AlphaFoldDB" id="A0AAE3SG96"/>
<dbReference type="Proteomes" id="UP001209229">
    <property type="component" value="Unassembled WGS sequence"/>
</dbReference>
<organism evidence="2 3">
    <name type="scientific">Plebeiibacterium sediminum</name>
    <dbReference type="NCBI Taxonomy" id="2992112"/>
    <lineage>
        <taxon>Bacteria</taxon>
        <taxon>Pseudomonadati</taxon>
        <taxon>Bacteroidota</taxon>
        <taxon>Bacteroidia</taxon>
        <taxon>Marinilabiliales</taxon>
        <taxon>Marinilabiliaceae</taxon>
        <taxon>Plebeiibacterium</taxon>
    </lineage>
</organism>
<sequence>MPTPIVLKVNDTIIPATLNETVAAQDFKKRLPFVVSGYRSTFDYCCTADSGKFDPKEKQAGWKNGDITLAGGWFAVLFDGEEQSESYTDIMIIAHIDDEHLHLVRSLPQNVTFTVELA</sequence>
<dbReference type="RefSeq" id="WP_301191441.1">
    <property type="nucleotide sequence ID" value="NZ_JAPDPJ010000038.1"/>
</dbReference>
<protein>
    <submittedName>
        <fullName evidence="2">Cyclophilin-like fold protein</fullName>
    </submittedName>
</protein>
<dbReference type="InterPro" id="IPR041183">
    <property type="entry name" value="Cyclophilin-like"/>
</dbReference>
<keyword evidence="3" id="KW-1185">Reference proteome</keyword>
<proteinExistence type="predicted"/>
<reference evidence="2" key="1">
    <citation type="submission" date="2022-10" db="EMBL/GenBank/DDBJ databases">
        <authorList>
            <person name="Yu W.X."/>
        </authorList>
    </citation>
    <scope>NUCLEOTIDE SEQUENCE</scope>
    <source>
        <strain evidence="2">AAT</strain>
    </source>
</reference>
<gene>
    <name evidence="2" type="ORF">OM075_15485</name>
</gene>
<evidence type="ECO:0000313" key="2">
    <source>
        <dbReference type="EMBL" id="MCW3787877.1"/>
    </source>
</evidence>